<name>A0ACB7SLP4_HYAAI</name>
<keyword evidence="2" id="KW-1185">Reference proteome</keyword>
<dbReference type="EMBL" id="CM023483">
    <property type="protein sequence ID" value="KAH6934866.1"/>
    <property type="molecule type" value="Genomic_DNA"/>
</dbReference>
<comment type="caution">
    <text evidence="1">The sequence shown here is derived from an EMBL/GenBank/DDBJ whole genome shotgun (WGS) entry which is preliminary data.</text>
</comment>
<evidence type="ECO:0000313" key="1">
    <source>
        <dbReference type="EMBL" id="KAH6934866.1"/>
    </source>
</evidence>
<protein>
    <submittedName>
        <fullName evidence="1">Uncharacterized protein</fullName>
    </submittedName>
</protein>
<evidence type="ECO:0000313" key="2">
    <source>
        <dbReference type="Proteomes" id="UP000821845"/>
    </source>
</evidence>
<organism evidence="1 2">
    <name type="scientific">Hyalomma asiaticum</name>
    <name type="common">Tick</name>
    <dbReference type="NCBI Taxonomy" id="266040"/>
    <lineage>
        <taxon>Eukaryota</taxon>
        <taxon>Metazoa</taxon>
        <taxon>Ecdysozoa</taxon>
        <taxon>Arthropoda</taxon>
        <taxon>Chelicerata</taxon>
        <taxon>Arachnida</taxon>
        <taxon>Acari</taxon>
        <taxon>Parasitiformes</taxon>
        <taxon>Ixodida</taxon>
        <taxon>Ixodoidea</taxon>
        <taxon>Ixodidae</taxon>
        <taxon>Hyalomminae</taxon>
        <taxon>Hyalomma</taxon>
    </lineage>
</organism>
<sequence length="327" mass="37501">MEHGFYISCTENIRVCVTHGGFSLKQGSVDVVMVSDYELIKELFSMPQLQYRPTTWGQSSKEKGFAAMNGEAWRQNREFSMRALAQLGFGNDLMRRYIQEEASHLCNFLASQHGSPVSTFSVTHKCHINTMCRFLLGYRFDLNDPQFAPVLKALSGFRLQSAAAPLEHRAPWLRRIIFDRLWPGSASASRRRLLTSLNTAVRDLIALNEDSDGRERQRSYIDIYKEEIREAERNNNPHFTVDNLAGNMCDILLGVAASPTVYLHWNLLNLATRVDGLQAELQREIDSVVGRSRSPCWDDHRRMPLTMATIWEMFRWKVAVPFNLPRG</sequence>
<gene>
    <name evidence="1" type="ORF">HPB50_001561</name>
</gene>
<accession>A0ACB7SLP4</accession>
<reference evidence="1" key="1">
    <citation type="submission" date="2020-05" db="EMBL/GenBank/DDBJ databases">
        <title>Large-scale comparative analyses of tick genomes elucidate their genetic diversity and vector capacities.</title>
        <authorList>
            <person name="Jia N."/>
            <person name="Wang J."/>
            <person name="Shi W."/>
            <person name="Du L."/>
            <person name="Sun Y."/>
            <person name="Zhan W."/>
            <person name="Jiang J."/>
            <person name="Wang Q."/>
            <person name="Zhang B."/>
            <person name="Ji P."/>
            <person name="Sakyi L.B."/>
            <person name="Cui X."/>
            <person name="Yuan T."/>
            <person name="Jiang B."/>
            <person name="Yang W."/>
            <person name="Lam T.T.-Y."/>
            <person name="Chang Q."/>
            <person name="Ding S."/>
            <person name="Wang X."/>
            <person name="Zhu J."/>
            <person name="Ruan X."/>
            <person name="Zhao L."/>
            <person name="Wei J."/>
            <person name="Que T."/>
            <person name="Du C."/>
            <person name="Cheng J."/>
            <person name="Dai P."/>
            <person name="Han X."/>
            <person name="Huang E."/>
            <person name="Gao Y."/>
            <person name="Liu J."/>
            <person name="Shao H."/>
            <person name="Ye R."/>
            <person name="Li L."/>
            <person name="Wei W."/>
            <person name="Wang X."/>
            <person name="Wang C."/>
            <person name="Yang T."/>
            <person name="Huo Q."/>
            <person name="Li W."/>
            <person name="Guo W."/>
            <person name="Chen H."/>
            <person name="Zhou L."/>
            <person name="Ni X."/>
            <person name="Tian J."/>
            <person name="Zhou Y."/>
            <person name="Sheng Y."/>
            <person name="Liu T."/>
            <person name="Pan Y."/>
            <person name="Xia L."/>
            <person name="Li J."/>
            <person name="Zhao F."/>
            <person name="Cao W."/>
        </authorList>
    </citation>
    <scope>NUCLEOTIDE SEQUENCE</scope>
    <source>
        <strain evidence="1">Hyas-2018</strain>
    </source>
</reference>
<proteinExistence type="predicted"/>
<dbReference type="Proteomes" id="UP000821845">
    <property type="component" value="Chromosome 3"/>
</dbReference>